<name>A0ABT0KKW9_9GAMM</name>
<keyword evidence="3" id="KW-0862">Zinc</keyword>
<evidence type="ECO:0000256" key="4">
    <source>
        <dbReference type="ARBA" id="ARBA00023239"/>
    </source>
</evidence>
<reference evidence="6 7" key="1">
    <citation type="submission" date="2022-01" db="EMBL/GenBank/DDBJ databases">
        <title>Whole genome-based taxonomy of the Shewanellaceae.</title>
        <authorList>
            <person name="Martin-Rodriguez A.J."/>
        </authorList>
    </citation>
    <scope>NUCLEOTIDE SEQUENCE [LARGE SCALE GENOMIC DNA]</scope>
    <source>
        <strain evidence="6 7">DSM 24955</strain>
    </source>
</reference>
<dbReference type="PANTHER" id="PTHR33337">
    <property type="entry name" value="GFA DOMAIN-CONTAINING PROTEIN"/>
    <property type="match status" value="1"/>
</dbReference>
<dbReference type="InterPro" id="IPR011057">
    <property type="entry name" value="Mss4-like_sf"/>
</dbReference>
<accession>A0ABT0KKW9</accession>
<evidence type="ECO:0000259" key="5">
    <source>
        <dbReference type="PROSITE" id="PS51891"/>
    </source>
</evidence>
<dbReference type="RefSeq" id="WP_248954776.1">
    <property type="nucleotide sequence ID" value="NZ_JAKIKU010000001.1"/>
</dbReference>
<gene>
    <name evidence="6" type="ORF">L2737_03390</name>
</gene>
<dbReference type="PROSITE" id="PS51891">
    <property type="entry name" value="CENP_V_GFA"/>
    <property type="match status" value="1"/>
</dbReference>
<evidence type="ECO:0000256" key="2">
    <source>
        <dbReference type="ARBA" id="ARBA00022723"/>
    </source>
</evidence>
<evidence type="ECO:0000256" key="3">
    <source>
        <dbReference type="ARBA" id="ARBA00022833"/>
    </source>
</evidence>
<organism evidence="6 7">
    <name type="scientific">Shewanella electrodiphila</name>
    <dbReference type="NCBI Taxonomy" id="934143"/>
    <lineage>
        <taxon>Bacteria</taxon>
        <taxon>Pseudomonadati</taxon>
        <taxon>Pseudomonadota</taxon>
        <taxon>Gammaproteobacteria</taxon>
        <taxon>Alteromonadales</taxon>
        <taxon>Shewanellaceae</taxon>
        <taxon>Shewanella</taxon>
    </lineage>
</organism>
<evidence type="ECO:0000313" key="7">
    <source>
        <dbReference type="Proteomes" id="UP001202134"/>
    </source>
</evidence>
<dbReference type="EMBL" id="JAKIKU010000001">
    <property type="protein sequence ID" value="MCL1044378.1"/>
    <property type="molecule type" value="Genomic_DNA"/>
</dbReference>
<keyword evidence="7" id="KW-1185">Reference proteome</keyword>
<dbReference type="Gene3D" id="3.90.1590.10">
    <property type="entry name" value="glutathione-dependent formaldehyde- activating enzyme (gfa)"/>
    <property type="match status" value="1"/>
</dbReference>
<dbReference type="Proteomes" id="UP001202134">
    <property type="component" value="Unassembled WGS sequence"/>
</dbReference>
<evidence type="ECO:0000256" key="1">
    <source>
        <dbReference type="ARBA" id="ARBA00005495"/>
    </source>
</evidence>
<keyword evidence="4" id="KW-0456">Lyase</keyword>
<proteinExistence type="inferred from homology"/>
<feature type="domain" description="CENP-V/GFA" evidence="5">
    <location>
        <begin position="3"/>
        <end position="122"/>
    </location>
</feature>
<dbReference type="Pfam" id="PF04828">
    <property type="entry name" value="GFA"/>
    <property type="match status" value="1"/>
</dbReference>
<comment type="caution">
    <text evidence="6">The sequence shown here is derived from an EMBL/GenBank/DDBJ whole genome shotgun (WGS) entry which is preliminary data.</text>
</comment>
<dbReference type="InterPro" id="IPR006913">
    <property type="entry name" value="CENP-V/GFA"/>
</dbReference>
<keyword evidence="2" id="KW-0479">Metal-binding</keyword>
<dbReference type="PANTHER" id="PTHR33337:SF40">
    <property type="entry name" value="CENP-V_GFA DOMAIN-CONTAINING PROTEIN-RELATED"/>
    <property type="match status" value="1"/>
</dbReference>
<dbReference type="SUPFAM" id="SSF51316">
    <property type="entry name" value="Mss4-like"/>
    <property type="match status" value="1"/>
</dbReference>
<sequence length="135" mass="14881">MNITGHCHCGELVFTAKVLPEKVVICHCTDCQLLSASAFRTVVMSEVDGMNFIKGTPKEYIKIAESGNQRAQGFCQQCGSAMYATSVGDKSRVYGIRLGVVDQRNELTPVMQIWHRSAQPWLNTLHGISTFSTTP</sequence>
<protein>
    <submittedName>
        <fullName evidence="6">GFA family protein</fullName>
    </submittedName>
</protein>
<evidence type="ECO:0000313" key="6">
    <source>
        <dbReference type="EMBL" id="MCL1044378.1"/>
    </source>
</evidence>
<comment type="similarity">
    <text evidence="1">Belongs to the Gfa family.</text>
</comment>